<accession>A0A645AA25</accession>
<comment type="caution">
    <text evidence="1">The sequence shown here is derived from an EMBL/GenBank/DDBJ whole genome shotgun (WGS) entry which is preliminary data.</text>
</comment>
<name>A0A645AA25_9ZZZZ</name>
<proteinExistence type="predicted"/>
<sequence>MLQLVCHRPKHGGRRGVNARQHNQRIDDAKTRNQLIRHIHRRHRFVMQHRQISRDAKAHHQCRQRKGKAAQRAAPFTFCLTVKHAADTREERHQRKAAKGGVVDARKPPERCCFGHAVGLVGRRRLQNALWVLYKAAHADQQRHKDDHRTNAANNVGEFFQPQQHGAKRKQQHQRATRPLWQAVILV</sequence>
<dbReference type="AlphaFoldDB" id="A0A645AA25"/>
<gene>
    <name evidence="1" type="ORF">SDC9_96288</name>
</gene>
<reference evidence="1" key="1">
    <citation type="submission" date="2019-08" db="EMBL/GenBank/DDBJ databases">
        <authorList>
            <person name="Kucharzyk K."/>
            <person name="Murdoch R.W."/>
            <person name="Higgins S."/>
            <person name="Loffler F."/>
        </authorList>
    </citation>
    <scope>NUCLEOTIDE SEQUENCE</scope>
</reference>
<dbReference type="EMBL" id="VSSQ01012577">
    <property type="protein sequence ID" value="MPM49558.1"/>
    <property type="molecule type" value="Genomic_DNA"/>
</dbReference>
<protein>
    <submittedName>
        <fullName evidence="1">Uncharacterized protein</fullName>
    </submittedName>
</protein>
<evidence type="ECO:0000313" key="1">
    <source>
        <dbReference type="EMBL" id="MPM49558.1"/>
    </source>
</evidence>
<organism evidence="1">
    <name type="scientific">bioreactor metagenome</name>
    <dbReference type="NCBI Taxonomy" id="1076179"/>
    <lineage>
        <taxon>unclassified sequences</taxon>
        <taxon>metagenomes</taxon>
        <taxon>ecological metagenomes</taxon>
    </lineage>
</organism>